<comment type="caution">
    <text evidence="1">The sequence shown here is derived from an EMBL/GenBank/DDBJ whole genome shotgun (WGS) entry which is preliminary data.</text>
</comment>
<protein>
    <submittedName>
        <fullName evidence="1">Uncharacterized protein</fullName>
    </submittedName>
</protein>
<dbReference type="RefSeq" id="WP_146537628.1">
    <property type="nucleotide sequence ID" value="NZ_SJPX01000011.1"/>
</dbReference>
<evidence type="ECO:0000313" key="1">
    <source>
        <dbReference type="EMBL" id="TWU44430.1"/>
    </source>
</evidence>
<reference evidence="1 2" key="1">
    <citation type="submission" date="2019-02" db="EMBL/GenBank/DDBJ databases">
        <title>Deep-cultivation of Planctomycetes and their phenomic and genomic characterization uncovers novel biology.</title>
        <authorList>
            <person name="Wiegand S."/>
            <person name="Jogler M."/>
            <person name="Boedeker C."/>
            <person name="Pinto D."/>
            <person name="Vollmers J."/>
            <person name="Rivas-Marin E."/>
            <person name="Kohn T."/>
            <person name="Peeters S.H."/>
            <person name="Heuer A."/>
            <person name="Rast P."/>
            <person name="Oberbeckmann S."/>
            <person name="Bunk B."/>
            <person name="Jeske O."/>
            <person name="Meyerdierks A."/>
            <person name="Storesund J.E."/>
            <person name="Kallscheuer N."/>
            <person name="Luecker S."/>
            <person name="Lage O.M."/>
            <person name="Pohl T."/>
            <person name="Merkel B.J."/>
            <person name="Hornburger P."/>
            <person name="Mueller R.-W."/>
            <person name="Bruemmer F."/>
            <person name="Labrenz M."/>
            <person name="Spormann A.M."/>
            <person name="Op Den Camp H."/>
            <person name="Overmann J."/>
            <person name="Amann R."/>
            <person name="Jetten M.S.M."/>
            <person name="Mascher T."/>
            <person name="Medema M.H."/>
            <person name="Devos D.P."/>
            <person name="Kaster A.-K."/>
            <person name="Ovreas L."/>
            <person name="Rohde M."/>
            <person name="Galperin M.Y."/>
            <person name="Jogler C."/>
        </authorList>
    </citation>
    <scope>NUCLEOTIDE SEQUENCE [LARGE SCALE GENOMIC DNA]</scope>
    <source>
        <strain evidence="1 2">Poly59</strain>
    </source>
</reference>
<evidence type="ECO:0000313" key="2">
    <source>
        <dbReference type="Proteomes" id="UP000317977"/>
    </source>
</evidence>
<dbReference type="Proteomes" id="UP000317977">
    <property type="component" value="Unassembled WGS sequence"/>
</dbReference>
<organism evidence="1 2">
    <name type="scientific">Rubripirellula reticaptiva</name>
    <dbReference type="NCBI Taxonomy" id="2528013"/>
    <lineage>
        <taxon>Bacteria</taxon>
        <taxon>Pseudomonadati</taxon>
        <taxon>Planctomycetota</taxon>
        <taxon>Planctomycetia</taxon>
        <taxon>Pirellulales</taxon>
        <taxon>Pirellulaceae</taxon>
        <taxon>Rubripirellula</taxon>
    </lineage>
</organism>
<sequence>MPYELPHPEAAVPKLDPNQIPTSLHSLIYYAELYGISDDGYRQQVLDALNDVERDEFTVSVALFDEQLDAWLAGPDADSLRPTKEYIAFSAMRMAADTL</sequence>
<name>A0A5C6E6K9_9BACT</name>
<dbReference type="AlphaFoldDB" id="A0A5C6E6K9"/>
<dbReference type="EMBL" id="SJPX01000011">
    <property type="protein sequence ID" value="TWU44430.1"/>
    <property type="molecule type" value="Genomic_DNA"/>
</dbReference>
<accession>A0A5C6E6K9</accession>
<gene>
    <name evidence="1" type="ORF">Poly59_61590</name>
</gene>
<proteinExistence type="predicted"/>
<dbReference type="OrthoDB" id="9154892at2"/>
<keyword evidence="2" id="KW-1185">Reference proteome</keyword>